<evidence type="ECO:0000256" key="4">
    <source>
        <dbReference type="ARBA" id="ARBA00022918"/>
    </source>
</evidence>
<dbReference type="GO" id="GO:0016787">
    <property type="term" value="F:hydrolase activity"/>
    <property type="evidence" value="ECO:0007669"/>
    <property type="project" value="UniProtKB-KW"/>
</dbReference>
<gene>
    <name evidence="6" type="primary">pol</name>
</gene>
<evidence type="ECO:0000256" key="3">
    <source>
        <dbReference type="ARBA" id="ARBA00022801"/>
    </source>
</evidence>
<dbReference type="Gene3D" id="3.10.10.10">
    <property type="entry name" value="HIV Type 1 Reverse Transcriptase, subunit A, domain 1"/>
    <property type="match status" value="1"/>
</dbReference>
<sequence length="128" mass="14115">GPNMVAQIGCLSISQLVLLILYQSNSSQDGWPKVKQWPLTEEKLKALTEICMEMGKGRKISKIGLKSIQSPILLSGKRQSSMEKLGASETQSKTQDFWKSIGIPHPGGFKKEKSYRSSMGGAPYFQVP</sequence>
<protein>
    <submittedName>
        <fullName evidence="6">Truncated pol protein</fullName>
    </submittedName>
</protein>
<feature type="non-terminal residue" evidence="6">
    <location>
        <position position="1"/>
    </location>
</feature>
<dbReference type="InterPro" id="IPR043128">
    <property type="entry name" value="Rev_trsase/Diguanyl_cyclase"/>
</dbReference>
<organismHost>
    <name type="scientific">Homo sapiens</name>
    <name type="common">Human</name>
    <dbReference type="NCBI Taxonomy" id="9606"/>
</organismHost>
<dbReference type="GO" id="GO:0004519">
    <property type="term" value="F:endonuclease activity"/>
    <property type="evidence" value="ECO:0007669"/>
    <property type="project" value="UniProtKB-KW"/>
</dbReference>
<proteinExistence type="predicted"/>
<evidence type="ECO:0000256" key="1">
    <source>
        <dbReference type="ARBA" id="ARBA00022722"/>
    </source>
</evidence>
<dbReference type="GO" id="GO:0003964">
    <property type="term" value="F:RNA-directed DNA polymerase activity"/>
    <property type="evidence" value="ECO:0007669"/>
    <property type="project" value="UniProtKB-KW"/>
</dbReference>
<keyword evidence="3" id="KW-0378">Hydrolase</keyword>
<evidence type="ECO:0000256" key="2">
    <source>
        <dbReference type="ARBA" id="ARBA00022759"/>
    </source>
</evidence>
<evidence type="ECO:0000256" key="5">
    <source>
        <dbReference type="SAM" id="MobiDB-lite"/>
    </source>
</evidence>
<keyword evidence="4" id="KW-0808">Transferase</keyword>
<keyword evidence="4" id="KW-0695">RNA-directed DNA polymerase</keyword>
<evidence type="ECO:0000313" key="6">
    <source>
        <dbReference type="EMBL" id="AAZ91640.1"/>
    </source>
</evidence>
<reference evidence="6" key="1">
    <citation type="submission" date="2005-08" db="EMBL/GenBank/DDBJ databases">
        <title>Genomic Diversity of HIV-1 subtypes in Northern Kenya.</title>
        <authorList>
            <person name="Khamadi S.A."/>
            <person name="Ochieng W."/>
            <person name="Lihana R.W."/>
            <person name="Kiptoo M.K."/>
            <person name="Kinyua J.G."/>
            <person name="Lagat N."/>
            <person name="Muriuki J."/>
            <person name="Mwangi J."/>
            <person name="Pelle R."/>
            <person name="Muigai A."/>
            <person name="Carter J."/>
            <person name="Yamada R."/>
            <person name="Mpoke S."/>
        </authorList>
    </citation>
    <scope>NUCLEOTIDE SEQUENCE</scope>
    <source>
        <strain evidence="6">L15</strain>
    </source>
</reference>
<keyword evidence="2" id="KW-0255">Endonuclease</keyword>
<keyword evidence="1" id="KW-0540">Nuclease</keyword>
<name>Q3S7L6_HV1</name>
<accession>Q3S7L6</accession>
<keyword evidence="4" id="KW-0548">Nucleotidyltransferase</keyword>
<organism evidence="6">
    <name type="scientific">Human immunodeficiency virus type 1</name>
    <name type="common">HIV-1</name>
    <dbReference type="NCBI Taxonomy" id="11676"/>
    <lineage>
        <taxon>Viruses</taxon>
        <taxon>Riboviria</taxon>
        <taxon>Pararnavirae</taxon>
        <taxon>Artverviricota</taxon>
        <taxon>Revtraviricetes</taxon>
        <taxon>Ortervirales</taxon>
        <taxon>Retroviridae</taxon>
        <taxon>Orthoretrovirinae</taxon>
        <taxon>Lentivirus</taxon>
        <taxon>Lentivirus humimdef1</taxon>
    </lineage>
</organism>
<dbReference type="EMBL" id="DQ155114">
    <property type="protein sequence ID" value="AAZ91640.1"/>
    <property type="molecule type" value="Genomic_DNA"/>
</dbReference>
<dbReference type="Gene3D" id="3.30.70.270">
    <property type="match status" value="1"/>
</dbReference>
<feature type="region of interest" description="Disordered" evidence="5">
    <location>
        <begin position="96"/>
        <end position="128"/>
    </location>
</feature>